<feature type="region of interest" description="Disordered" evidence="5">
    <location>
        <begin position="1"/>
        <end position="37"/>
    </location>
</feature>
<dbReference type="RefSeq" id="WP_011331224.1">
    <property type="nucleotide sequence ID" value="NC_007486.1"/>
</dbReference>
<reference evidence="8" key="1">
    <citation type="submission" date="2005-03" db="EMBL/GenBank/DDBJ databases">
        <title>Comparison of the complete genome sequences of Rhodococcus erythropolis PR4 and Rhodococcus opacus B4.</title>
        <authorList>
            <person name="Takarada H."/>
            <person name="Sekine M."/>
            <person name="Hosoyama A."/>
            <person name="Yamada R."/>
            <person name="Fujisawa T."/>
            <person name="Omata S."/>
            <person name="Shimizu A."/>
            <person name="Tsukatani N."/>
            <person name="Tanikawa S."/>
            <person name="Fujita N."/>
            <person name="Harayama S."/>
        </authorList>
    </citation>
    <scope>NUCLEOTIDE SEQUENCE [LARGE SCALE GENOMIC DNA]</scope>
    <source>
        <strain evidence="8">PR4 / NBRC 100887</strain>
        <plasmid evidence="8">pREC1</plasmid>
    </source>
</reference>
<dbReference type="HOGENOM" id="CLU_069356_8_2_11"/>
<dbReference type="Gene3D" id="1.10.357.10">
    <property type="entry name" value="Tetracycline Repressor, domain 2"/>
    <property type="match status" value="1"/>
</dbReference>
<dbReference type="KEGG" id="rer:RER_pREC1-00790"/>
<dbReference type="Pfam" id="PF00440">
    <property type="entry name" value="TetR_N"/>
    <property type="match status" value="1"/>
</dbReference>
<keyword evidence="1" id="KW-0805">Transcription regulation</keyword>
<dbReference type="InterPro" id="IPR001647">
    <property type="entry name" value="HTH_TetR"/>
</dbReference>
<dbReference type="GO" id="GO:0003677">
    <property type="term" value="F:DNA binding"/>
    <property type="evidence" value="ECO:0007669"/>
    <property type="project" value="UniProtKB-UniRule"/>
</dbReference>
<gene>
    <name evidence="7" type="ordered locus">RER_pREC1-00790</name>
</gene>
<dbReference type="InterPro" id="IPR009057">
    <property type="entry name" value="Homeodomain-like_sf"/>
</dbReference>
<sequence length="222" mass="23582">MTSPIESANTTEGTAARTRPRIGRAPGSKNAEPQARAVRTRNAIIAVAARHFDTDGYGHTSMNTIARAGKFAKGAMYYHFPSKEAIGNQLLSDWTRTVDETVTDATAGPSMTAAEQLTAIFTSLARQITEDINLRAGMKLTLEPSIDNTDGFAHWVDAISKIVDTAISARQIPDTPTTHRLAWNLCAGTVGAAHASASLGEDIDLVTRIGDTVAAHIKPVSA</sequence>
<evidence type="ECO:0000256" key="4">
    <source>
        <dbReference type="PROSITE-ProRule" id="PRU00335"/>
    </source>
</evidence>
<dbReference type="EMBL" id="AP008932">
    <property type="protein sequence ID" value="BAE46320.1"/>
    <property type="molecule type" value="Genomic_DNA"/>
</dbReference>
<keyword evidence="2 4" id="KW-0238">DNA-binding</keyword>
<evidence type="ECO:0000259" key="6">
    <source>
        <dbReference type="PROSITE" id="PS50977"/>
    </source>
</evidence>
<feature type="compositionally biased region" description="Polar residues" evidence="5">
    <location>
        <begin position="1"/>
        <end position="13"/>
    </location>
</feature>
<dbReference type="PRINTS" id="PR00455">
    <property type="entry name" value="HTHTETR"/>
</dbReference>
<dbReference type="SUPFAM" id="SSF48498">
    <property type="entry name" value="Tetracyclin repressor-like, C-terminal domain"/>
    <property type="match status" value="1"/>
</dbReference>
<reference evidence="7 8" key="2">
    <citation type="journal article" date="2006" name="Environ. Microbiol.">
        <title>Sequence analysis of three plasmids harboured in Rhodococcus erythropolis strain PR4.</title>
        <authorList>
            <person name="Sekine M."/>
            <person name="Tanikawa S."/>
            <person name="Omata S."/>
            <person name="Saito M."/>
            <person name="Fujisawa T."/>
            <person name="Tsukatani N."/>
            <person name="Tajima T."/>
            <person name="Sekigawa T."/>
            <person name="Kosugi H."/>
            <person name="Matsuo Y."/>
            <person name="Nishiko R."/>
            <person name="Imamura K."/>
            <person name="Ito M."/>
            <person name="Narita H."/>
            <person name="Tago S."/>
            <person name="Fujita N."/>
            <person name="Harayama S."/>
        </authorList>
    </citation>
    <scope>NUCLEOTIDE SEQUENCE [LARGE SCALE GENOMIC DNA]</scope>
    <source>
        <strain evidence="8">PR4 / NBRC 100887</strain>
        <plasmid evidence="7 8">pREC1</plasmid>
    </source>
</reference>
<dbReference type="AlphaFoldDB" id="Q3L8Z3"/>
<feature type="DNA-binding region" description="H-T-H motif" evidence="4">
    <location>
        <begin position="61"/>
        <end position="80"/>
    </location>
</feature>
<dbReference type="eggNOG" id="COG1309">
    <property type="taxonomic scope" value="Bacteria"/>
</dbReference>
<accession>Q3L8Z3</accession>
<proteinExistence type="predicted"/>
<keyword evidence="3" id="KW-0804">Transcription</keyword>
<protein>
    <submittedName>
        <fullName evidence="7">Putative TetR family transcriptional regulator</fullName>
    </submittedName>
</protein>
<evidence type="ECO:0000256" key="2">
    <source>
        <dbReference type="ARBA" id="ARBA00023125"/>
    </source>
</evidence>
<dbReference type="Proteomes" id="UP000002204">
    <property type="component" value="Plasmid pREC1"/>
</dbReference>
<geneLocation type="plasmid" evidence="7 8">
    <name>pREC1</name>
</geneLocation>
<dbReference type="PATRIC" id="fig|234621.6.peg.89"/>
<dbReference type="InterPro" id="IPR036271">
    <property type="entry name" value="Tet_transcr_reg_TetR-rel_C_sf"/>
</dbReference>
<feature type="domain" description="HTH tetR-type" evidence="6">
    <location>
        <begin position="38"/>
        <end position="98"/>
    </location>
</feature>
<dbReference type="PANTHER" id="PTHR47506">
    <property type="entry name" value="TRANSCRIPTIONAL REGULATORY PROTEIN"/>
    <property type="match status" value="1"/>
</dbReference>
<evidence type="ECO:0000313" key="8">
    <source>
        <dbReference type="Proteomes" id="UP000002204"/>
    </source>
</evidence>
<organism evidence="7 8">
    <name type="scientific">Rhodococcus erythropolis (strain PR4 / NBRC 100887)</name>
    <dbReference type="NCBI Taxonomy" id="234621"/>
    <lineage>
        <taxon>Bacteria</taxon>
        <taxon>Bacillati</taxon>
        <taxon>Actinomycetota</taxon>
        <taxon>Actinomycetes</taxon>
        <taxon>Mycobacteriales</taxon>
        <taxon>Nocardiaceae</taxon>
        <taxon>Rhodococcus</taxon>
        <taxon>Rhodococcus erythropolis group</taxon>
    </lineage>
</organism>
<evidence type="ECO:0000256" key="5">
    <source>
        <dbReference type="SAM" id="MobiDB-lite"/>
    </source>
</evidence>
<dbReference type="PROSITE" id="PS50977">
    <property type="entry name" value="HTH_TETR_2"/>
    <property type="match status" value="1"/>
</dbReference>
<evidence type="ECO:0000313" key="7">
    <source>
        <dbReference type="EMBL" id="BAE46320.1"/>
    </source>
</evidence>
<name>Q3L8Z3_RHOE4</name>
<dbReference type="SUPFAM" id="SSF46689">
    <property type="entry name" value="Homeodomain-like"/>
    <property type="match status" value="1"/>
</dbReference>
<evidence type="ECO:0000256" key="1">
    <source>
        <dbReference type="ARBA" id="ARBA00023015"/>
    </source>
</evidence>
<evidence type="ECO:0000256" key="3">
    <source>
        <dbReference type="ARBA" id="ARBA00023163"/>
    </source>
</evidence>
<keyword evidence="7" id="KW-0614">Plasmid</keyword>
<dbReference type="PANTHER" id="PTHR47506:SF3">
    <property type="entry name" value="HTH-TYPE TRANSCRIPTIONAL REGULATOR LMRA"/>
    <property type="match status" value="1"/>
</dbReference>